<accession>A0A168R705</accession>
<dbReference type="AlphaFoldDB" id="A0A168R705"/>
<evidence type="ECO:0000313" key="2">
    <source>
        <dbReference type="Proteomes" id="UP000078561"/>
    </source>
</evidence>
<evidence type="ECO:0008006" key="3">
    <source>
        <dbReference type="Google" id="ProtNLM"/>
    </source>
</evidence>
<organism evidence="1">
    <name type="scientific">Absidia glauca</name>
    <name type="common">Pin mould</name>
    <dbReference type="NCBI Taxonomy" id="4829"/>
    <lineage>
        <taxon>Eukaryota</taxon>
        <taxon>Fungi</taxon>
        <taxon>Fungi incertae sedis</taxon>
        <taxon>Mucoromycota</taxon>
        <taxon>Mucoromycotina</taxon>
        <taxon>Mucoromycetes</taxon>
        <taxon>Mucorales</taxon>
        <taxon>Cunninghamellaceae</taxon>
        <taxon>Absidia</taxon>
    </lineage>
</organism>
<dbReference type="OrthoDB" id="2302860at2759"/>
<protein>
    <recommendedName>
        <fullName evidence="3">Peptidase A2 domain-containing protein</fullName>
    </recommendedName>
</protein>
<gene>
    <name evidence="1" type="primary">ABSGL_12086.1 scaffold 12492</name>
</gene>
<proteinExistence type="predicted"/>
<dbReference type="Gene3D" id="2.40.70.10">
    <property type="entry name" value="Acid Proteases"/>
    <property type="match status" value="1"/>
</dbReference>
<dbReference type="Proteomes" id="UP000078561">
    <property type="component" value="Unassembled WGS sequence"/>
</dbReference>
<sequence>MAKLDISDSLSVGEVTLSDLECKLVGKKRKADAKSSFVVPLTLENEKLYALVDTGCTFSSIDKRFVNKRSFVIEKEHGTITLAANGMKLERIGKTKKLEILVGL</sequence>
<dbReference type="InterPro" id="IPR021109">
    <property type="entry name" value="Peptidase_aspartic_dom_sf"/>
</dbReference>
<dbReference type="EMBL" id="LT554512">
    <property type="protein sequence ID" value="SAM06208.1"/>
    <property type="molecule type" value="Genomic_DNA"/>
</dbReference>
<name>A0A168R705_ABSGL</name>
<reference evidence="1" key="1">
    <citation type="submission" date="2016-04" db="EMBL/GenBank/DDBJ databases">
        <authorList>
            <person name="Evans L.H."/>
            <person name="Alamgir A."/>
            <person name="Owens N."/>
            <person name="Weber N.D."/>
            <person name="Virtaneva K."/>
            <person name="Barbian K."/>
            <person name="Babar A."/>
            <person name="Rosenke K."/>
        </authorList>
    </citation>
    <scope>NUCLEOTIDE SEQUENCE [LARGE SCALE GENOMIC DNA]</scope>
    <source>
        <strain evidence="1">CBS 101.48</strain>
    </source>
</reference>
<dbReference type="InParanoid" id="A0A168R705"/>
<keyword evidence="2" id="KW-1185">Reference proteome</keyword>
<evidence type="ECO:0000313" key="1">
    <source>
        <dbReference type="EMBL" id="SAM06208.1"/>
    </source>
</evidence>